<dbReference type="KEGG" id="scm:SCHCO_02521017"/>
<protein>
    <submittedName>
        <fullName evidence="2">Uncharacterized protein</fullName>
    </submittedName>
</protein>
<dbReference type="RefSeq" id="XP_003026566.1">
    <property type="nucleotide sequence ID" value="XM_003026520.1"/>
</dbReference>
<sequence>MSSSSILKSFVVVRYIDVQIAANAMNFRSFEERNDIGQCEGIEDVYTSNRQDKGQSSRPANLVAPSPSSILSSVCDWYKYWGTDLQKGLSEKRCSWRNLHSDALRVPSFPPSTLRPCLTLSSTTCHLPSTIRTDFSLRQQPLVAPTPKRIDDASDDALKPYKKHIAESEKENALLERNVKQERFSASAQATAACKEASSLRKDLSAARAELAEVKEHAVGLTEIHDGRCSARDWRGGSSRACPKDIQEPCDDKLVERDAPLVDEAVLQAFVTGLWDTLGRVAQPRAQKEAAWARSEVEDLRRVPSTSNSSRVAQLPTRMPLQSTDLLRAMSGGSPEVGSAMKRKSEEMEVLVEKYNTAKEDNARLTWTHDQLANEERMTISRALSCDLEPAENVVSTSSAIGGNELDASQSMTLTFGDVDAPSTFATAMPSPAKVVDAFSARNSAIATILGGAHRSDDMLPVTFACTKMQYLSGDVKALRAALDVACIPRIGGDAPLRTALHDVASTRADSHAAREGAKVWKRKYAKRSATSGKRTRRSGGRRSSRRICCELS</sequence>
<feature type="region of interest" description="Disordered" evidence="1">
    <location>
        <begin position="524"/>
        <end position="553"/>
    </location>
</feature>
<dbReference type="InParanoid" id="D8QK80"/>
<dbReference type="AlphaFoldDB" id="D8QK80"/>
<dbReference type="VEuPathDB" id="FungiDB:SCHCODRAFT_02521017"/>
<keyword evidence="3" id="KW-1185">Reference proteome</keyword>
<evidence type="ECO:0000313" key="3">
    <source>
        <dbReference type="Proteomes" id="UP000007431"/>
    </source>
</evidence>
<dbReference type="EMBL" id="GL377316">
    <property type="protein sequence ID" value="EFI91663.1"/>
    <property type="molecule type" value="Genomic_DNA"/>
</dbReference>
<feature type="compositionally biased region" description="Basic residues" evidence="1">
    <location>
        <begin position="534"/>
        <end position="546"/>
    </location>
</feature>
<feature type="non-terminal residue" evidence="2">
    <location>
        <position position="553"/>
    </location>
</feature>
<accession>D8QK80</accession>
<organism evidence="3">
    <name type="scientific">Schizophyllum commune (strain H4-8 / FGSC 9210)</name>
    <name type="common">Split gill fungus</name>
    <dbReference type="NCBI Taxonomy" id="578458"/>
    <lineage>
        <taxon>Eukaryota</taxon>
        <taxon>Fungi</taxon>
        <taxon>Dikarya</taxon>
        <taxon>Basidiomycota</taxon>
        <taxon>Agaricomycotina</taxon>
        <taxon>Agaricomycetes</taxon>
        <taxon>Agaricomycetidae</taxon>
        <taxon>Agaricales</taxon>
        <taxon>Schizophyllaceae</taxon>
        <taxon>Schizophyllum</taxon>
    </lineage>
</organism>
<proteinExistence type="predicted"/>
<name>D8QK80_SCHCM</name>
<gene>
    <name evidence="2" type="ORF">SCHCODRAFT_114258</name>
</gene>
<dbReference type="HOGENOM" id="CLU_492707_0_0_1"/>
<evidence type="ECO:0000313" key="2">
    <source>
        <dbReference type="EMBL" id="EFI91663.1"/>
    </source>
</evidence>
<reference evidence="2 3" key="1">
    <citation type="journal article" date="2010" name="Nat. Biotechnol.">
        <title>Genome sequence of the model mushroom Schizophyllum commune.</title>
        <authorList>
            <person name="Ohm R.A."/>
            <person name="de Jong J.F."/>
            <person name="Lugones L.G."/>
            <person name="Aerts A."/>
            <person name="Kothe E."/>
            <person name="Stajich J.E."/>
            <person name="de Vries R.P."/>
            <person name="Record E."/>
            <person name="Levasseur A."/>
            <person name="Baker S.E."/>
            <person name="Bartholomew K.A."/>
            <person name="Coutinho P.M."/>
            <person name="Erdmann S."/>
            <person name="Fowler T.J."/>
            <person name="Gathman A.C."/>
            <person name="Lombard V."/>
            <person name="Henrissat B."/>
            <person name="Knabe N."/>
            <person name="Kuees U."/>
            <person name="Lilly W.W."/>
            <person name="Lindquist E."/>
            <person name="Lucas S."/>
            <person name="Magnuson J.K."/>
            <person name="Piumi F."/>
            <person name="Raudaskoski M."/>
            <person name="Salamov A."/>
            <person name="Schmutz J."/>
            <person name="Schwarze F.W.M.R."/>
            <person name="vanKuyk P.A."/>
            <person name="Horton J.S."/>
            <person name="Grigoriev I.V."/>
            <person name="Woesten H.A.B."/>
        </authorList>
    </citation>
    <scope>NUCLEOTIDE SEQUENCE [LARGE SCALE GENOMIC DNA]</scope>
    <source>
        <strain evidence="3">H4-8 / FGSC 9210</strain>
    </source>
</reference>
<evidence type="ECO:0000256" key="1">
    <source>
        <dbReference type="SAM" id="MobiDB-lite"/>
    </source>
</evidence>
<dbReference type="Proteomes" id="UP000007431">
    <property type="component" value="Unassembled WGS sequence"/>
</dbReference>
<dbReference type="GeneID" id="9593183"/>